<evidence type="ECO:0000313" key="2">
    <source>
        <dbReference type="Proteomes" id="UP000471082"/>
    </source>
</evidence>
<dbReference type="NCBIfam" id="TIGR02762">
    <property type="entry name" value="TraL_TIGR"/>
    <property type="match status" value="1"/>
</dbReference>
<dbReference type="RefSeq" id="WP_050812845.1">
    <property type="nucleotide sequence ID" value="NZ_CP018472.1"/>
</dbReference>
<dbReference type="GeneID" id="46984074"/>
<sequence>MSQIMPFPRYLNTPQRLLFWTLDQLIPFGFFMCAGIITDRPLICITLGIVASRWLTKYRDSRPDHFMYHALYWVGMISYKGRCAINPFIKRVYPA</sequence>
<proteinExistence type="predicted"/>
<reference evidence="1 2" key="1">
    <citation type="submission" date="2019-11" db="EMBL/GenBank/DDBJ databases">
        <title>Genome-resolved metagenomics to study the prevalence of co-infection and intraspecific heterogeneity among plant pathogen metapopulations.</title>
        <authorList>
            <person name="Newberry E."/>
            <person name="Bhandari R."/>
            <person name="Kemble J."/>
            <person name="Sikora E."/>
            <person name="Potnis N."/>
        </authorList>
    </citation>
    <scope>NUCLEOTIDE SEQUENCE [LARGE SCALE GENOMIC DNA]</scope>
    <source>
        <strain evidence="1">Xp_Tom_Tuscaloosa_18b</strain>
    </source>
</reference>
<accession>A0A6L9VD16</accession>
<dbReference type="GO" id="GO:0019867">
    <property type="term" value="C:outer membrane"/>
    <property type="evidence" value="ECO:0007669"/>
    <property type="project" value="InterPro"/>
</dbReference>
<protein>
    <submittedName>
        <fullName evidence="1">Type IV conjugative transfer system protein TraL</fullName>
    </submittedName>
</protein>
<dbReference type="Proteomes" id="UP000471082">
    <property type="component" value="Unassembled WGS sequence"/>
</dbReference>
<gene>
    <name evidence="1" type="primary">traL</name>
    <name evidence="1" type="ORF">G3W61_09995</name>
</gene>
<evidence type="ECO:0000313" key="1">
    <source>
        <dbReference type="EMBL" id="NEL76580.1"/>
    </source>
</evidence>
<name>A0A6L9VD16_XANPE</name>
<dbReference type="Pfam" id="PF07178">
    <property type="entry name" value="TraL"/>
    <property type="match status" value="1"/>
</dbReference>
<comment type="caution">
    <text evidence="1">The sequence shown here is derived from an EMBL/GenBank/DDBJ whole genome shotgun (WGS) entry which is preliminary data.</text>
</comment>
<organism evidence="1 2">
    <name type="scientific">Xanthomonas perforans</name>
    <dbReference type="NCBI Taxonomy" id="442694"/>
    <lineage>
        <taxon>Bacteria</taxon>
        <taxon>Pseudomonadati</taxon>
        <taxon>Pseudomonadota</taxon>
        <taxon>Gammaproteobacteria</taxon>
        <taxon>Lysobacterales</taxon>
        <taxon>Lysobacteraceae</taxon>
        <taxon>Xanthomonas</taxon>
    </lineage>
</organism>
<dbReference type="EMBL" id="JAAGYU010000036">
    <property type="protein sequence ID" value="NEL76580.1"/>
    <property type="molecule type" value="Genomic_DNA"/>
</dbReference>
<dbReference type="InterPro" id="IPR009838">
    <property type="entry name" value="T4SS_TraL"/>
</dbReference>
<dbReference type="AlphaFoldDB" id="A0A6L9VD16"/>